<dbReference type="PANTHER" id="PTHR33204">
    <property type="entry name" value="TRANSCRIPTIONAL REGULATOR, MARR FAMILY"/>
    <property type="match status" value="1"/>
</dbReference>
<keyword evidence="1" id="KW-0805">Transcription regulation</keyword>
<sequence>MTRGDDTPTLGAGLTAKEARTLRNTLSAEDRERVETTVAGLLDLLGKTHTLAILSAFAFTDDPLRFSDLESDLDIAPNTLSTRLRELTDAGLLTRCQYDEVPPRVEYEPTPKAEALFPAFGHLHIWVIEHELDEVAETEAE</sequence>
<dbReference type="InterPro" id="IPR036388">
    <property type="entry name" value="WH-like_DNA-bd_sf"/>
</dbReference>
<evidence type="ECO:0000313" key="5">
    <source>
        <dbReference type="EMBL" id="MCU4971326.1"/>
    </source>
</evidence>
<dbReference type="RefSeq" id="WP_338006747.1">
    <property type="nucleotide sequence ID" value="NZ_JAOPKB010000001.1"/>
</dbReference>
<protein>
    <submittedName>
        <fullName evidence="5">Helix-turn-helix transcriptional regulator</fullName>
    </submittedName>
</protein>
<dbReference type="Gene3D" id="1.10.10.10">
    <property type="entry name" value="Winged helix-like DNA-binding domain superfamily/Winged helix DNA-binding domain"/>
    <property type="match status" value="1"/>
</dbReference>
<dbReference type="PROSITE" id="PS51118">
    <property type="entry name" value="HTH_HXLR"/>
    <property type="match status" value="1"/>
</dbReference>
<dbReference type="InterPro" id="IPR036390">
    <property type="entry name" value="WH_DNA-bd_sf"/>
</dbReference>
<dbReference type="Pfam" id="PF01638">
    <property type="entry name" value="HxlR"/>
    <property type="match status" value="1"/>
</dbReference>
<accession>A0ABT2Q8S3</accession>
<evidence type="ECO:0000256" key="3">
    <source>
        <dbReference type="ARBA" id="ARBA00023163"/>
    </source>
</evidence>
<dbReference type="PANTHER" id="PTHR33204:SF18">
    <property type="entry name" value="TRANSCRIPTIONAL REGULATORY PROTEIN"/>
    <property type="match status" value="1"/>
</dbReference>
<reference evidence="5 6" key="1">
    <citation type="submission" date="2022-09" db="EMBL/GenBank/DDBJ databases">
        <title>Enrichment on poylsaccharides allowed isolation of novel metabolic and taxonomic groups of Haloarchaea.</title>
        <authorList>
            <person name="Sorokin D.Y."/>
            <person name="Elcheninov A.G."/>
            <person name="Khizhniak T.V."/>
            <person name="Kolganova T.V."/>
            <person name="Kublanov I.V."/>
        </authorList>
    </citation>
    <scope>NUCLEOTIDE SEQUENCE [LARGE SCALE GENOMIC DNA]</scope>
    <source>
        <strain evidence="5 6">AArc-m2/3/4</strain>
    </source>
</reference>
<gene>
    <name evidence="5" type="ORF">OB955_01045</name>
</gene>
<evidence type="ECO:0000256" key="2">
    <source>
        <dbReference type="ARBA" id="ARBA00023125"/>
    </source>
</evidence>
<proteinExistence type="predicted"/>
<dbReference type="InterPro" id="IPR011991">
    <property type="entry name" value="ArsR-like_HTH"/>
</dbReference>
<evidence type="ECO:0000259" key="4">
    <source>
        <dbReference type="PROSITE" id="PS51118"/>
    </source>
</evidence>
<keyword evidence="3" id="KW-0804">Transcription</keyword>
<comment type="caution">
    <text evidence="5">The sequence shown here is derived from an EMBL/GenBank/DDBJ whole genome shotgun (WGS) entry which is preliminary data.</text>
</comment>
<evidence type="ECO:0000256" key="1">
    <source>
        <dbReference type="ARBA" id="ARBA00023015"/>
    </source>
</evidence>
<feature type="domain" description="HTH hxlR-type" evidence="4">
    <location>
        <begin position="36"/>
        <end position="135"/>
    </location>
</feature>
<organism evidence="5 6">
    <name type="scientific">Natronoglomus mannanivorans</name>
    <dbReference type="NCBI Taxonomy" id="2979990"/>
    <lineage>
        <taxon>Archaea</taxon>
        <taxon>Methanobacteriati</taxon>
        <taxon>Methanobacteriota</taxon>
        <taxon>Stenosarchaea group</taxon>
        <taxon>Halobacteria</taxon>
        <taxon>Halobacteriales</taxon>
        <taxon>Natrialbaceae</taxon>
        <taxon>Natronoglomus</taxon>
    </lineage>
</organism>
<name>A0ABT2Q8S3_9EURY</name>
<dbReference type="EMBL" id="JAOPKB010000001">
    <property type="protein sequence ID" value="MCU4971326.1"/>
    <property type="molecule type" value="Genomic_DNA"/>
</dbReference>
<evidence type="ECO:0000313" key="6">
    <source>
        <dbReference type="Proteomes" id="UP001320972"/>
    </source>
</evidence>
<dbReference type="CDD" id="cd00090">
    <property type="entry name" value="HTH_ARSR"/>
    <property type="match status" value="1"/>
</dbReference>
<dbReference type="InterPro" id="IPR002577">
    <property type="entry name" value="HTH_HxlR"/>
</dbReference>
<keyword evidence="6" id="KW-1185">Reference proteome</keyword>
<dbReference type="Proteomes" id="UP001320972">
    <property type="component" value="Unassembled WGS sequence"/>
</dbReference>
<dbReference type="SUPFAM" id="SSF46785">
    <property type="entry name" value="Winged helix' DNA-binding domain"/>
    <property type="match status" value="1"/>
</dbReference>
<keyword evidence="2" id="KW-0238">DNA-binding</keyword>